<feature type="region of interest" description="Disordered" evidence="1">
    <location>
        <begin position="298"/>
        <end position="318"/>
    </location>
</feature>
<dbReference type="InterPro" id="IPR038726">
    <property type="entry name" value="PDDEXK_AddAB-type"/>
</dbReference>
<feature type="domain" description="PD-(D/E)XK endonuclease-like" evidence="2">
    <location>
        <begin position="57"/>
        <end position="293"/>
    </location>
</feature>
<dbReference type="AlphaFoldDB" id="A0A6J7AKK4"/>
<protein>
    <submittedName>
        <fullName evidence="4">Unannotated protein</fullName>
    </submittedName>
</protein>
<dbReference type="EMBL" id="CAFABA010000071">
    <property type="protein sequence ID" value="CAB4832990.1"/>
    <property type="molecule type" value="Genomic_DNA"/>
</dbReference>
<evidence type="ECO:0000313" key="3">
    <source>
        <dbReference type="EMBL" id="CAB4770659.1"/>
    </source>
</evidence>
<evidence type="ECO:0000313" key="4">
    <source>
        <dbReference type="EMBL" id="CAB4832990.1"/>
    </source>
</evidence>
<reference evidence="4" key="1">
    <citation type="submission" date="2020-05" db="EMBL/GenBank/DDBJ databases">
        <authorList>
            <person name="Chiriac C."/>
            <person name="Salcher M."/>
            <person name="Ghai R."/>
            <person name="Kavagutti S V."/>
        </authorList>
    </citation>
    <scope>NUCLEOTIDE SEQUENCE</scope>
</reference>
<dbReference type="Pfam" id="PF12705">
    <property type="entry name" value="PDDEXK_1"/>
    <property type="match status" value="1"/>
</dbReference>
<dbReference type="Gene3D" id="3.90.320.10">
    <property type="match status" value="1"/>
</dbReference>
<proteinExistence type="predicted"/>
<dbReference type="EMBL" id="CAEZYR010000180">
    <property type="protein sequence ID" value="CAB4770659.1"/>
    <property type="molecule type" value="Genomic_DNA"/>
</dbReference>
<accession>A0A6J7AKK4</accession>
<organism evidence="4">
    <name type="scientific">freshwater metagenome</name>
    <dbReference type="NCBI Taxonomy" id="449393"/>
    <lineage>
        <taxon>unclassified sequences</taxon>
        <taxon>metagenomes</taxon>
        <taxon>ecological metagenomes</taxon>
    </lineage>
</organism>
<gene>
    <name evidence="3" type="ORF">UFOPK2754_03077</name>
    <name evidence="4" type="ORF">UFOPK3139_01742</name>
</gene>
<sequence length="318" mass="35294">MSPLNPAQQEIIDRLRGTRDERPAYDAELRHHIRATLEHGTADAAAELGPNQTIFVSKSRLAGVHGCEERFVLDDFSWSIPAARGKVAHKAIEYALNVRESPVPLRLVDDALARLESNDDSFGQWLQGLDEIERAELRGEVNERVTQFLECFPSLPRSWRPGTEMAIRQDLHGGKIVLSGRVDLTIGVPDGLVAGKVIIDLKTGNPRAVHFDDLRFYALIETMRLGTPPLRLASYYLDQGTMHPEDVSEALLESAAKRTIDGVVKMIELEMLARPPRRSPSALCRWCPVLPNCTDGTSWLANRDDTSDDPRGGDDSNG</sequence>
<dbReference type="InterPro" id="IPR011604">
    <property type="entry name" value="PDDEXK-like_dom_sf"/>
</dbReference>
<evidence type="ECO:0000256" key="1">
    <source>
        <dbReference type="SAM" id="MobiDB-lite"/>
    </source>
</evidence>
<name>A0A6J7AKK4_9ZZZZ</name>
<evidence type="ECO:0000259" key="2">
    <source>
        <dbReference type="Pfam" id="PF12705"/>
    </source>
</evidence>
<feature type="compositionally biased region" description="Basic and acidic residues" evidence="1">
    <location>
        <begin position="302"/>
        <end position="318"/>
    </location>
</feature>